<gene>
    <name evidence="1" type="ORF">CAMP_LOCUS17588</name>
</gene>
<keyword evidence="2" id="KW-1185">Reference proteome</keyword>
<accession>A0A9P1J1Q7</accession>
<comment type="caution">
    <text evidence="1">The sequence shown here is derived from an EMBL/GenBank/DDBJ whole genome shotgun (WGS) entry which is preliminary data.</text>
</comment>
<dbReference type="Proteomes" id="UP001152747">
    <property type="component" value="Unassembled WGS sequence"/>
</dbReference>
<protein>
    <submittedName>
        <fullName evidence="1">Uncharacterized protein</fullName>
    </submittedName>
</protein>
<reference evidence="1" key="1">
    <citation type="submission" date="2022-11" db="EMBL/GenBank/DDBJ databases">
        <authorList>
            <person name="Kikuchi T."/>
        </authorList>
    </citation>
    <scope>NUCLEOTIDE SEQUENCE</scope>
    <source>
        <strain evidence="1">PS1010</strain>
    </source>
</reference>
<organism evidence="1 2">
    <name type="scientific">Caenorhabditis angaria</name>
    <dbReference type="NCBI Taxonomy" id="860376"/>
    <lineage>
        <taxon>Eukaryota</taxon>
        <taxon>Metazoa</taxon>
        <taxon>Ecdysozoa</taxon>
        <taxon>Nematoda</taxon>
        <taxon>Chromadorea</taxon>
        <taxon>Rhabditida</taxon>
        <taxon>Rhabditina</taxon>
        <taxon>Rhabditomorpha</taxon>
        <taxon>Rhabditoidea</taxon>
        <taxon>Rhabditidae</taxon>
        <taxon>Peloderinae</taxon>
        <taxon>Caenorhabditis</taxon>
    </lineage>
</organism>
<dbReference type="AlphaFoldDB" id="A0A9P1J1Q7"/>
<evidence type="ECO:0000313" key="1">
    <source>
        <dbReference type="EMBL" id="CAI5454951.1"/>
    </source>
</evidence>
<proteinExistence type="predicted"/>
<dbReference type="EMBL" id="CANHGI010000006">
    <property type="protein sequence ID" value="CAI5454951.1"/>
    <property type="molecule type" value="Genomic_DNA"/>
</dbReference>
<sequence>MSFKDEKPLDFSRTGLDHLLGPEGFKECDKAITYERAFKKITDPEIILQARRMKFMILRVRDARQKKPASSPNPISPMQYLCVEQFEYKALKVVDFHFLLDLYIKTLAHNPEETKHFPRLRANGEFRKNN</sequence>
<evidence type="ECO:0000313" key="2">
    <source>
        <dbReference type="Proteomes" id="UP001152747"/>
    </source>
</evidence>
<name>A0A9P1J1Q7_9PELO</name>